<dbReference type="Proteomes" id="UP001431209">
    <property type="component" value="Unassembled WGS sequence"/>
</dbReference>
<keyword evidence="4" id="KW-1185">Reference proteome</keyword>
<keyword evidence="1" id="KW-0677">Repeat</keyword>
<accession>A0AAW2YWU2</accession>
<evidence type="ECO:0000313" key="3">
    <source>
        <dbReference type="EMBL" id="KAL0481124.1"/>
    </source>
</evidence>
<dbReference type="SUPFAM" id="SSF48452">
    <property type="entry name" value="TPR-like"/>
    <property type="match status" value="1"/>
</dbReference>
<dbReference type="SMART" id="SM00028">
    <property type="entry name" value="TPR"/>
    <property type="match status" value="4"/>
</dbReference>
<dbReference type="Gene3D" id="1.25.40.10">
    <property type="entry name" value="Tetratricopeptide repeat domain"/>
    <property type="match status" value="2"/>
</dbReference>
<dbReference type="AlphaFoldDB" id="A0AAW2YWU2"/>
<name>A0AAW2YWU2_9EUKA</name>
<protein>
    <submittedName>
        <fullName evidence="3">Uncharacterized protein</fullName>
    </submittedName>
</protein>
<sequence length="257" mass="30161">MRQTNSVLHKEYLNLLDEADDARRVSDLKRCYTKLNKAVKLMPYNFEAWYKKSLIYWVNQHYISAIRALTFALRCELTEYWRYIINGFIHEILSDIDKASDCYKMANHVGDAIGSGMEAFFNLGFISLHLSDFLGGVRHFKAALKMQENFFEKQKHIYASNKSHYQFLHYQRRHNSLIATCHSNIGIAYESFLDDTKAIEHTTTAIQKYPFDYTFFKNRLKCHLRMSNFEDAIKDADSSLSLLNLKCVDPQAHRRSL</sequence>
<reference evidence="3 4" key="1">
    <citation type="submission" date="2024-03" db="EMBL/GenBank/DDBJ databases">
        <title>The Acrasis kona genome and developmental transcriptomes reveal deep origins of eukaryotic multicellular pathways.</title>
        <authorList>
            <person name="Sheikh S."/>
            <person name="Fu C.-J."/>
            <person name="Brown M.W."/>
            <person name="Baldauf S.L."/>
        </authorList>
    </citation>
    <scope>NUCLEOTIDE SEQUENCE [LARGE SCALE GENOMIC DNA]</scope>
    <source>
        <strain evidence="3 4">ATCC MYA-3509</strain>
    </source>
</reference>
<gene>
    <name evidence="3" type="ORF">AKO1_012885</name>
</gene>
<comment type="caution">
    <text evidence="3">The sequence shown here is derived from an EMBL/GenBank/DDBJ whole genome shotgun (WGS) entry which is preliminary data.</text>
</comment>
<evidence type="ECO:0000313" key="4">
    <source>
        <dbReference type="Proteomes" id="UP001431209"/>
    </source>
</evidence>
<dbReference type="PANTHER" id="PTHR44858">
    <property type="entry name" value="TETRATRICOPEPTIDE REPEAT PROTEIN 6"/>
    <property type="match status" value="1"/>
</dbReference>
<dbReference type="InterPro" id="IPR011990">
    <property type="entry name" value="TPR-like_helical_dom_sf"/>
</dbReference>
<keyword evidence="2" id="KW-0802">TPR repeat</keyword>
<dbReference type="InterPro" id="IPR050498">
    <property type="entry name" value="Ycf3"/>
</dbReference>
<evidence type="ECO:0000256" key="2">
    <source>
        <dbReference type="ARBA" id="ARBA00022803"/>
    </source>
</evidence>
<dbReference type="InterPro" id="IPR019734">
    <property type="entry name" value="TPR_rpt"/>
</dbReference>
<evidence type="ECO:0000256" key="1">
    <source>
        <dbReference type="ARBA" id="ARBA00022737"/>
    </source>
</evidence>
<organism evidence="3 4">
    <name type="scientific">Acrasis kona</name>
    <dbReference type="NCBI Taxonomy" id="1008807"/>
    <lineage>
        <taxon>Eukaryota</taxon>
        <taxon>Discoba</taxon>
        <taxon>Heterolobosea</taxon>
        <taxon>Tetramitia</taxon>
        <taxon>Eutetramitia</taxon>
        <taxon>Acrasidae</taxon>
        <taxon>Acrasis</taxon>
    </lineage>
</organism>
<dbReference type="PANTHER" id="PTHR44858:SF1">
    <property type="entry name" value="UDP-N-ACETYLGLUCOSAMINE--PEPTIDE N-ACETYLGLUCOSAMINYLTRANSFERASE SPINDLY-RELATED"/>
    <property type="match status" value="1"/>
</dbReference>
<proteinExistence type="predicted"/>
<dbReference type="EMBL" id="JAOPGA020000732">
    <property type="protein sequence ID" value="KAL0481124.1"/>
    <property type="molecule type" value="Genomic_DNA"/>
</dbReference>